<dbReference type="GO" id="GO:0010038">
    <property type="term" value="P:response to metal ion"/>
    <property type="evidence" value="ECO:0007669"/>
    <property type="project" value="InterPro"/>
</dbReference>
<dbReference type="Gene3D" id="3.30.70.120">
    <property type="match status" value="1"/>
</dbReference>
<dbReference type="SUPFAM" id="SSF54913">
    <property type="entry name" value="GlnB-like"/>
    <property type="match status" value="1"/>
</dbReference>
<comment type="caution">
    <text evidence="5">The sequence shown here is derived from an EMBL/GenBank/DDBJ whole genome shotgun (WGS) entry which is preliminary data.</text>
</comment>
<organism evidence="5 6">
    <name type="scientific">Pinctada imbricata</name>
    <name type="common">Atlantic pearl-oyster</name>
    <name type="synonym">Pinctada martensii</name>
    <dbReference type="NCBI Taxonomy" id="66713"/>
    <lineage>
        <taxon>Eukaryota</taxon>
        <taxon>Metazoa</taxon>
        <taxon>Spiralia</taxon>
        <taxon>Lophotrochozoa</taxon>
        <taxon>Mollusca</taxon>
        <taxon>Bivalvia</taxon>
        <taxon>Autobranchia</taxon>
        <taxon>Pteriomorphia</taxon>
        <taxon>Pterioida</taxon>
        <taxon>Pterioidea</taxon>
        <taxon>Pteriidae</taxon>
        <taxon>Pinctada</taxon>
    </lineage>
</organism>
<feature type="region of interest" description="Disordered" evidence="3">
    <location>
        <begin position="402"/>
        <end position="426"/>
    </location>
</feature>
<name>A0AA89BRM8_PINIB</name>
<dbReference type="InterPro" id="IPR004323">
    <property type="entry name" value="Ion_tolerance_CutA"/>
</dbReference>
<proteinExistence type="inferred from homology"/>
<protein>
    <recommendedName>
        <fullName evidence="4">HECT domain-containing protein</fullName>
    </recommendedName>
</protein>
<dbReference type="PANTHER" id="PTHR23419:SF8">
    <property type="entry name" value="FI09726P"/>
    <property type="match status" value="1"/>
</dbReference>
<evidence type="ECO:0000313" key="5">
    <source>
        <dbReference type="EMBL" id="KAK3088571.1"/>
    </source>
</evidence>
<dbReference type="GO" id="GO:0004842">
    <property type="term" value="F:ubiquitin-protein transferase activity"/>
    <property type="evidence" value="ECO:0007669"/>
    <property type="project" value="InterPro"/>
</dbReference>
<comment type="similarity">
    <text evidence="1">Belongs to the CutA family.</text>
</comment>
<evidence type="ECO:0000259" key="4">
    <source>
        <dbReference type="Pfam" id="PF00632"/>
    </source>
</evidence>
<gene>
    <name evidence="5" type="ORF">FSP39_020724</name>
</gene>
<dbReference type="AlphaFoldDB" id="A0AA89BRM8"/>
<evidence type="ECO:0000313" key="6">
    <source>
        <dbReference type="Proteomes" id="UP001186944"/>
    </source>
</evidence>
<dbReference type="InterPro" id="IPR015867">
    <property type="entry name" value="N-reg_PII/ATP_PRibTrfase_C"/>
</dbReference>
<evidence type="ECO:0000256" key="1">
    <source>
        <dbReference type="ARBA" id="ARBA00010169"/>
    </source>
</evidence>
<dbReference type="Pfam" id="PF03091">
    <property type="entry name" value="CutA1"/>
    <property type="match status" value="1"/>
</dbReference>
<dbReference type="GO" id="GO:0005507">
    <property type="term" value="F:copper ion binding"/>
    <property type="evidence" value="ECO:0007669"/>
    <property type="project" value="TreeGrafter"/>
</dbReference>
<dbReference type="SUPFAM" id="SSF56204">
    <property type="entry name" value="Hect, E3 ligase catalytic domain"/>
    <property type="match status" value="1"/>
</dbReference>
<dbReference type="Gene3D" id="3.30.2410.10">
    <property type="entry name" value="Hect, E3 ligase catalytic domain"/>
    <property type="match status" value="1"/>
</dbReference>
<dbReference type="Pfam" id="PF00632">
    <property type="entry name" value="HECT"/>
    <property type="match status" value="1"/>
</dbReference>
<dbReference type="InterPro" id="IPR035983">
    <property type="entry name" value="Hect_E3_ubiquitin_ligase"/>
</dbReference>
<accession>A0AA89BRM8</accession>
<feature type="domain" description="HECT" evidence="4">
    <location>
        <begin position="716"/>
        <end position="775"/>
    </location>
</feature>
<dbReference type="EMBL" id="VSWD01000011">
    <property type="protein sequence ID" value="KAK3088571.1"/>
    <property type="molecule type" value="Genomic_DNA"/>
</dbReference>
<keyword evidence="2" id="KW-0833">Ubl conjugation pathway</keyword>
<dbReference type="InterPro" id="IPR011322">
    <property type="entry name" value="N-reg_PII-like_a/b"/>
</dbReference>
<dbReference type="Proteomes" id="UP001186944">
    <property type="component" value="Unassembled WGS sequence"/>
</dbReference>
<keyword evidence="6" id="KW-1185">Reference proteome</keyword>
<evidence type="ECO:0000256" key="3">
    <source>
        <dbReference type="SAM" id="MobiDB-lite"/>
    </source>
</evidence>
<reference evidence="5" key="1">
    <citation type="submission" date="2019-08" db="EMBL/GenBank/DDBJ databases">
        <title>The improved chromosome-level genome for the pearl oyster Pinctada fucata martensii using PacBio sequencing and Hi-C.</title>
        <authorList>
            <person name="Zheng Z."/>
        </authorList>
    </citation>
    <scope>NUCLEOTIDE SEQUENCE</scope>
    <source>
        <strain evidence="5">ZZ-2019</strain>
        <tissue evidence="5">Adductor muscle</tissue>
    </source>
</reference>
<dbReference type="InterPro" id="IPR000569">
    <property type="entry name" value="HECT_dom"/>
</dbReference>
<evidence type="ECO:0000256" key="2">
    <source>
        <dbReference type="ARBA" id="ARBA00022786"/>
    </source>
</evidence>
<sequence length="802" mass="91431">MYNVLVLVLNKKDQLKHHHDEENQQAPSEPMVAISSVLMPLFTGILRRTLCTMADAYIPGSHSMAFVTVPDMDVARKLSHGLVKNKLAACVNIIPGLTSVYEWKDEINEDSELLLMIKTSSMKVDDISKYVRAISTIIKMAAAKDFLKIVKEISEKGALKMEKEKITSDLVHLMTDEELSNYLPVHGDRLRLRKHIKQESSATEKKKKLFGILKEKLDASTSKKEEPSYEADKGENMRRQFGNKNAYKGSRYIELGWIHRFPNRSKQVRTRTGGGTRKVPMRKDSTKAEILAEAKRLFFPNGQSKKGKITDFDIDLWDFSEGIVKESMTLQEMYDDTKIPLLRFYLASTPKSGGLSFPSEPEKDVLARAMEISEISENSELTECEPDTRPVNVVQDPVINSLPNFRSRTDQVPGRKPPNNQPGHQTELENKQNYLEIPDFMAHTISNLYPDSVDVHVLPNLRDISENDFSEQMVVKEMTIRVHRGQVLKDMIAAFAELDLKNVILSFEMVMPNGNVEIAEDGGGVTRDTLSEFWNTFYDQCTLGTEAKVPCLRHDFGEREWTAIGKILLFGWEAQKYLPVNMARPFIEQCLYGKNFSSLQEAFYQYIPPSETITLKTAMDSFEDADYDEILDVMVLHDSRKVPTRDTLPQLIEEMAHKELIQAPMFVCDCFQPILKNMIGESELAEAYSRLTPTGRSVSRILSFPENMTADEIGTSNHLKRFIKELTSDKLKRFLRFCTGSDLLAVEKITVNFVNVAGFARRPVAHTCTCMLELSKVFDSFPQFRSEFNSVLESNYWEMDFI</sequence>
<dbReference type="PANTHER" id="PTHR23419">
    <property type="entry name" value="DIVALENT CATION TOLERANCE CUTA-RELATED"/>
    <property type="match status" value="1"/>
</dbReference>